<evidence type="ECO:0000313" key="1">
    <source>
        <dbReference type="EMBL" id="AHA41502.1"/>
    </source>
</evidence>
<protein>
    <recommendedName>
        <fullName evidence="2">Peptidase C39-like domain-containing protein</fullName>
    </recommendedName>
</protein>
<sequence length="237" mass="26676">MRVVALHAETRTISRCLLRLSDHVMGLHCVSQWGRLANNDEVVMRRTGPSGLEVFLRHTDPSKLYDWASDGYPSSEEYLFWSRKVCGLACLQSLLHGWTDVRLSMGELLALAVEWGCYVVEPSGKVHGLLYRPFMAWVSTQFGFDCQLVEHTPIQVSARELRPGQVMIASVSPEIRDPNTYEPRRGGHLVLIYAVDDGVVRFHNPSGYSHNSDSASLPMHVFERFHANRGILVRGAS</sequence>
<organism evidence="1">
    <name type="scientific">Rhodococcus hoagii</name>
    <name type="common">Corynebacterium equii</name>
    <dbReference type="NCBI Taxonomy" id="43767"/>
    <lineage>
        <taxon>Bacteria</taxon>
        <taxon>Bacillati</taxon>
        <taxon>Actinomycetota</taxon>
        <taxon>Actinomycetes</taxon>
        <taxon>Mycobacteriales</taxon>
        <taxon>Nocardiaceae</taxon>
        <taxon>Prescottella</taxon>
    </lineage>
</organism>
<dbReference type="AlphaFoldDB" id="V5KV47"/>
<dbReference type="EMBL" id="KF478993">
    <property type="protein sequence ID" value="AHA41502.1"/>
    <property type="molecule type" value="Genomic_DNA"/>
</dbReference>
<evidence type="ECO:0008006" key="2">
    <source>
        <dbReference type="Google" id="ProtNLM"/>
    </source>
</evidence>
<proteinExistence type="predicted"/>
<name>V5KV47_RHOHA</name>
<accession>V5KV47</accession>
<reference evidence="1" key="1">
    <citation type="journal article" date="2014" name="Antimicrob. Agents Chemother.">
        <title>vanO, a New Glycopeptide Resistance Operon in Environmental Rhodococcus equi Isolates.</title>
        <authorList>
            <person name="Gudeta D.D."/>
            <person name="Moodley A."/>
            <person name="Bortolaia V."/>
            <person name="Guardabassi L."/>
        </authorList>
    </citation>
    <scope>NUCLEOTIDE SEQUENCE</scope>
    <source>
        <strain evidence="1">S7B</strain>
    </source>
</reference>